<evidence type="ECO:0008006" key="3">
    <source>
        <dbReference type="Google" id="ProtNLM"/>
    </source>
</evidence>
<dbReference type="EMBL" id="JACHIA010000013">
    <property type="protein sequence ID" value="MBB6072234.1"/>
    <property type="molecule type" value="Genomic_DNA"/>
</dbReference>
<dbReference type="Proteomes" id="UP000582837">
    <property type="component" value="Unassembled WGS sequence"/>
</dbReference>
<organism evidence="1 2">
    <name type="scientific">Longimicrobium terrae</name>
    <dbReference type="NCBI Taxonomy" id="1639882"/>
    <lineage>
        <taxon>Bacteria</taxon>
        <taxon>Pseudomonadati</taxon>
        <taxon>Gemmatimonadota</taxon>
        <taxon>Longimicrobiia</taxon>
        <taxon>Longimicrobiales</taxon>
        <taxon>Longimicrobiaceae</taxon>
        <taxon>Longimicrobium</taxon>
    </lineage>
</organism>
<gene>
    <name evidence="1" type="ORF">HNQ61_003896</name>
</gene>
<protein>
    <recommendedName>
        <fullName evidence="3">Restriction endonuclease type IV Mrr domain-containing protein</fullName>
    </recommendedName>
</protein>
<keyword evidence="2" id="KW-1185">Reference proteome</keyword>
<dbReference type="SUPFAM" id="SSF52980">
    <property type="entry name" value="Restriction endonuclease-like"/>
    <property type="match status" value="1"/>
</dbReference>
<sequence length="189" mass="21535">MEARLARSTEQLATEAEEWTHADLIALWRRIQSGERIAGWGRGKVFEYLVIRAFQLEGAVIRWPFQVSYPQRFGTMEQHDGFVYVRDRAFLIESKATAEAPGIEAVAKLRFRLEARPPGTMGLLFSVATFSEPTEVFTQFASPLNVLLWTGKDVDLALRTGRMRSGLEQKLRFANEFGLSNYSFVRSQP</sequence>
<evidence type="ECO:0000313" key="2">
    <source>
        <dbReference type="Proteomes" id="UP000582837"/>
    </source>
</evidence>
<evidence type="ECO:0000313" key="1">
    <source>
        <dbReference type="EMBL" id="MBB6072234.1"/>
    </source>
</evidence>
<name>A0A841H2L9_9BACT</name>
<accession>A0A841H2L9</accession>
<dbReference type="AlphaFoldDB" id="A0A841H2L9"/>
<dbReference type="RefSeq" id="WP_170032090.1">
    <property type="nucleotide sequence ID" value="NZ_JABDTL010000001.1"/>
</dbReference>
<proteinExistence type="predicted"/>
<comment type="caution">
    <text evidence="1">The sequence shown here is derived from an EMBL/GenBank/DDBJ whole genome shotgun (WGS) entry which is preliminary data.</text>
</comment>
<reference evidence="1 2" key="1">
    <citation type="submission" date="2020-08" db="EMBL/GenBank/DDBJ databases">
        <title>Genomic Encyclopedia of Type Strains, Phase IV (KMG-IV): sequencing the most valuable type-strain genomes for metagenomic binning, comparative biology and taxonomic classification.</title>
        <authorList>
            <person name="Goeker M."/>
        </authorList>
    </citation>
    <scope>NUCLEOTIDE SEQUENCE [LARGE SCALE GENOMIC DNA]</scope>
    <source>
        <strain evidence="1 2">DSM 29007</strain>
    </source>
</reference>
<dbReference type="InterPro" id="IPR011335">
    <property type="entry name" value="Restrct_endonuc-II-like"/>
</dbReference>